<dbReference type="EMBL" id="JBBPHU010000010">
    <property type="protein sequence ID" value="KAK7512789.1"/>
    <property type="molecule type" value="Genomic_DNA"/>
</dbReference>
<keyword evidence="3" id="KW-1185">Reference proteome</keyword>
<proteinExistence type="predicted"/>
<reference evidence="2 3" key="1">
    <citation type="submission" date="2024-04" db="EMBL/GenBank/DDBJ databases">
        <title>Phyllosticta paracitricarpa is synonymous to the EU quarantine fungus P. citricarpa based on phylogenomic analyses.</title>
        <authorList>
            <consortium name="Lawrence Berkeley National Laboratory"/>
            <person name="Van Ingen-Buijs V.A."/>
            <person name="Van Westerhoven A.C."/>
            <person name="Haridas S."/>
            <person name="Skiadas P."/>
            <person name="Martin F."/>
            <person name="Groenewald J.Z."/>
            <person name="Crous P.W."/>
            <person name="Seidl M.F."/>
        </authorList>
    </citation>
    <scope>NUCLEOTIDE SEQUENCE [LARGE SCALE GENOMIC DNA]</scope>
    <source>
        <strain evidence="2 3">CBS 123371</strain>
    </source>
</reference>
<keyword evidence="1" id="KW-0472">Membrane</keyword>
<evidence type="ECO:0000313" key="3">
    <source>
        <dbReference type="Proteomes" id="UP001363622"/>
    </source>
</evidence>
<keyword evidence="1" id="KW-1133">Transmembrane helix</keyword>
<evidence type="ECO:0000313" key="2">
    <source>
        <dbReference type="EMBL" id="KAK7512789.1"/>
    </source>
</evidence>
<feature type="transmembrane region" description="Helical" evidence="1">
    <location>
        <begin position="84"/>
        <end position="106"/>
    </location>
</feature>
<organism evidence="2 3">
    <name type="scientific">Phyllosticta citriasiana</name>
    <dbReference type="NCBI Taxonomy" id="595635"/>
    <lineage>
        <taxon>Eukaryota</taxon>
        <taxon>Fungi</taxon>
        <taxon>Dikarya</taxon>
        <taxon>Ascomycota</taxon>
        <taxon>Pezizomycotina</taxon>
        <taxon>Dothideomycetes</taxon>
        <taxon>Dothideomycetes incertae sedis</taxon>
        <taxon>Botryosphaeriales</taxon>
        <taxon>Phyllostictaceae</taxon>
        <taxon>Phyllosticta</taxon>
    </lineage>
</organism>
<name>A0ABR1KF64_9PEZI</name>
<gene>
    <name evidence="2" type="ORF">IWZ03DRAFT_39112</name>
</gene>
<feature type="transmembrane region" description="Helical" evidence="1">
    <location>
        <begin position="50"/>
        <end position="78"/>
    </location>
</feature>
<evidence type="ECO:0000256" key="1">
    <source>
        <dbReference type="SAM" id="Phobius"/>
    </source>
</evidence>
<keyword evidence="1" id="KW-0812">Transmembrane</keyword>
<sequence length="246" mass="28193">MSLYDSLSNPPAYRDTLEHPIVVDKSGVTKSESIDLFEVPTAPPTQRQNLYATIIIAVIAILNTSFSLSLIFLCLYYPKPPPWWSPWITFSCTIIAIITNRISLLYPNTRWALHFQFSHDLMLFTNGTTAGNSRLRRCVDESEHDRLQEMRLDGGGRRTTVERAYEEAGDWTEPGALHRLCFIPNILSRTQFPLSVHDGNKITIHHSLTSQPLFLPPRLQKTTVFQNTFFFKPNLPPSTIFVFRRV</sequence>
<dbReference type="Proteomes" id="UP001363622">
    <property type="component" value="Unassembled WGS sequence"/>
</dbReference>
<comment type="caution">
    <text evidence="2">The sequence shown here is derived from an EMBL/GenBank/DDBJ whole genome shotgun (WGS) entry which is preliminary data.</text>
</comment>
<protein>
    <submittedName>
        <fullName evidence="2">Uncharacterized protein</fullName>
    </submittedName>
</protein>
<accession>A0ABR1KF64</accession>